<keyword evidence="3" id="KW-1185">Reference proteome</keyword>
<dbReference type="Proteomes" id="UP000693981">
    <property type="component" value="Unassembled WGS sequence"/>
</dbReference>
<proteinExistence type="predicted"/>
<comment type="caution">
    <text evidence="2">The sequence shown here is derived from an EMBL/GenBank/DDBJ whole genome shotgun (WGS) entry which is preliminary data.</text>
</comment>
<dbReference type="OrthoDB" id="119981at2759"/>
<accession>A0A8T1X8A9</accession>
<protein>
    <submittedName>
        <fullName evidence="2">Uncharacterized protein</fullName>
    </submittedName>
</protein>
<feature type="transmembrane region" description="Helical" evidence="1">
    <location>
        <begin position="104"/>
        <end position="127"/>
    </location>
</feature>
<dbReference type="AlphaFoldDB" id="A0A8T1X8A9"/>
<feature type="transmembrane region" description="Helical" evidence="1">
    <location>
        <begin position="29"/>
        <end position="55"/>
    </location>
</feature>
<evidence type="ECO:0000256" key="1">
    <source>
        <dbReference type="SAM" id="Phobius"/>
    </source>
</evidence>
<reference evidence="2" key="1">
    <citation type="submission" date="2021-02" db="EMBL/GenBank/DDBJ databases">
        <authorList>
            <person name="Palmer J.M."/>
        </authorList>
    </citation>
    <scope>NUCLEOTIDE SEQUENCE</scope>
    <source>
        <strain evidence="2">SCRP23</strain>
    </source>
</reference>
<name>A0A8T1X8A9_9STRA</name>
<dbReference type="EMBL" id="JAGDFL010000002">
    <property type="protein sequence ID" value="KAG7402265.1"/>
    <property type="molecule type" value="Genomic_DNA"/>
</dbReference>
<evidence type="ECO:0000313" key="3">
    <source>
        <dbReference type="Proteomes" id="UP000693981"/>
    </source>
</evidence>
<organism evidence="2 3">
    <name type="scientific">Phytophthora boehmeriae</name>
    <dbReference type="NCBI Taxonomy" id="109152"/>
    <lineage>
        <taxon>Eukaryota</taxon>
        <taxon>Sar</taxon>
        <taxon>Stramenopiles</taxon>
        <taxon>Oomycota</taxon>
        <taxon>Peronosporomycetes</taxon>
        <taxon>Peronosporales</taxon>
        <taxon>Peronosporaceae</taxon>
        <taxon>Phytophthora</taxon>
    </lineage>
</organism>
<keyword evidence="1" id="KW-1133">Transmembrane helix</keyword>
<feature type="transmembrane region" description="Helical" evidence="1">
    <location>
        <begin position="76"/>
        <end position="98"/>
    </location>
</feature>
<keyword evidence="1" id="KW-0812">Transmembrane</keyword>
<sequence>MGLLWTLGGWATWLALRLASLTLELVPVVVLLLGVIAVVLVSAMTAQALEYGLLASVHGSKWHKKASSYATLRRDFYRGYWLLTLLYVVGSSLWIYFTERTNTRVVYGTIFCAVWWGIQLAMIIALAPLDKVLGKVKAALR</sequence>
<gene>
    <name evidence="2" type="ORF">PHYBOEH_003524</name>
</gene>
<keyword evidence="1" id="KW-0472">Membrane</keyword>
<evidence type="ECO:0000313" key="2">
    <source>
        <dbReference type="EMBL" id="KAG7402265.1"/>
    </source>
</evidence>